<keyword evidence="1" id="KW-0472">Membrane</keyword>
<evidence type="ECO:0000256" key="1">
    <source>
        <dbReference type="SAM" id="Phobius"/>
    </source>
</evidence>
<dbReference type="EMBL" id="CP013704">
    <property type="protein sequence ID" value="APR64925.1"/>
    <property type="molecule type" value="Genomic_DNA"/>
</dbReference>
<protein>
    <recommendedName>
        <fullName evidence="4">NADH dehydrogenase subunit 4L</fullName>
    </recommendedName>
</protein>
<keyword evidence="3" id="KW-1185">Reference proteome</keyword>
<gene>
    <name evidence="2" type="ORF">N187_02315</name>
</gene>
<proteinExistence type="predicted"/>
<sequence>MKILYFILCSLINLSLMFFVFFVEFLLIARLNIIVSFVFQFVLVFFMIIISILISYFLSSIILRRVIFKFFNLD</sequence>
<reference evidence="2" key="1">
    <citation type="submission" date="2015-12" db="EMBL/GenBank/DDBJ databases">
        <title>Chromosome of the avian spirochetosis agent Borrelia anserina Es.</title>
        <authorList>
            <person name="Elbir H."/>
            <person name="Sitlani P."/>
            <person name="Bergstroem S."/>
            <person name="Barbour A.G."/>
        </authorList>
    </citation>
    <scope>NUCLEOTIDE SEQUENCE [LARGE SCALE GENOMIC DNA]</scope>
    <source>
        <strain evidence="2">Es</strain>
    </source>
</reference>
<feature type="transmembrane region" description="Helical" evidence="1">
    <location>
        <begin position="33"/>
        <end position="58"/>
    </location>
</feature>
<keyword evidence="1" id="KW-1133">Transmembrane helix</keyword>
<dbReference type="Proteomes" id="UP000185502">
    <property type="component" value="Chromosome"/>
</dbReference>
<organism evidence="2 3">
    <name type="scientific">Borrelia anserina Es</name>
    <dbReference type="NCBI Taxonomy" id="1365188"/>
    <lineage>
        <taxon>Bacteria</taxon>
        <taxon>Pseudomonadati</taxon>
        <taxon>Spirochaetota</taxon>
        <taxon>Spirochaetia</taxon>
        <taxon>Spirochaetales</taxon>
        <taxon>Borreliaceae</taxon>
        <taxon>Borrelia</taxon>
    </lineage>
</organism>
<evidence type="ECO:0000313" key="2">
    <source>
        <dbReference type="EMBL" id="APR64925.1"/>
    </source>
</evidence>
<keyword evidence="1" id="KW-0812">Transmembrane</keyword>
<feature type="transmembrane region" description="Helical" evidence="1">
    <location>
        <begin position="5"/>
        <end position="27"/>
    </location>
</feature>
<evidence type="ECO:0008006" key="4">
    <source>
        <dbReference type="Google" id="ProtNLM"/>
    </source>
</evidence>
<name>A0ABM6FUH6_BORAN</name>
<accession>A0ABM6FUH6</accession>
<evidence type="ECO:0000313" key="3">
    <source>
        <dbReference type="Proteomes" id="UP000185502"/>
    </source>
</evidence>